<feature type="coiled-coil region" evidence="1">
    <location>
        <begin position="188"/>
        <end position="247"/>
    </location>
</feature>
<sequence>MELMQCFEPGCNHEVEYSCPCTSPDTLSCEFHFGKHLKLPNRTHAFSSIFVEPCQATKEEILKFLIKANSKNSKLRGKILASFSQRIFESKNDIEELLKNLDSGSAQITNYFTKISQAQKLFKLEQDPILGLLSLQPDEAIKKLKTIIPINQEWSKTAKIFCDLSGKIDKMIECFIGDKFEAYLDKRLSNIENTLQEHNKVIKSVNEEHKKIIDWTNAQIANIKDSISKLINENRKSERDLKDWKEEMIPKTTNEIDLLDFQIIKTTQDLSKNNESEKVQEILKS</sequence>
<comment type="caution">
    <text evidence="2">The sequence shown here is derived from an EMBL/GenBank/DDBJ whole genome shotgun (WGS) entry which is preliminary data.</text>
</comment>
<evidence type="ECO:0000256" key="1">
    <source>
        <dbReference type="SAM" id="Coils"/>
    </source>
</evidence>
<organism evidence="2 3">
    <name type="scientific">Blepharisma stoltei</name>
    <dbReference type="NCBI Taxonomy" id="1481888"/>
    <lineage>
        <taxon>Eukaryota</taxon>
        <taxon>Sar</taxon>
        <taxon>Alveolata</taxon>
        <taxon>Ciliophora</taxon>
        <taxon>Postciliodesmatophora</taxon>
        <taxon>Heterotrichea</taxon>
        <taxon>Heterotrichida</taxon>
        <taxon>Blepharismidae</taxon>
        <taxon>Blepharisma</taxon>
    </lineage>
</organism>
<proteinExistence type="predicted"/>
<reference evidence="2" key="1">
    <citation type="submission" date="2021-09" db="EMBL/GenBank/DDBJ databases">
        <authorList>
            <consortium name="AG Swart"/>
            <person name="Singh M."/>
            <person name="Singh A."/>
            <person name="Seah K."/>
            <person name="Emmerich C."/>
        </authorList>
    </citation>
    <scope>NUCLEOTIDE SEQUENCE</scope>
    <source>
        <strain evidence="2">ATCC30299</strain>
    </source>
</reference>
<keyword evidence="3" id="KW-1185">Reference proteome</keyword>
<keyword evidence="1" id="KW-0175">Coiled coil</keyword>
<accession>A0AAU9J0T4</accession>
<gene>
    <name evidence="2" type="ORF">BSTOLATCC_MIC18400</name>
</gene>
<evidence type="ECO:0000313" key="2">
    <source>
        <dbReference type="EMBL" id="CAG9317146.1"/>
    </source>
</evidence>
<dbReference type="EMBL" id="CAJZBQ010000018">
    <property type="protein sequence ID" value="CAG9317146.1"/>
    <property type="molecule type" value="Genomic_DNA"/>
</dbReference>
<evidence type="ECO:0000313" key="3">
    <source>
        <dbReference type="Proteomes" id="UP001162131"/>
    </source>
</evidence>
<dbReference type="Proteomes" id="UP001162131">
    <property type="component" value="Unassembled WGS sequence"/>
</dbReference>
<name>A0AAU9J0T4_9CILI</name>
<dbReference type="AlphaFoldDB" id="A0AAU9J0T4"/>
<protein>
    <submittedName>
        <fullName evidence="2">Uncharacterized protein</fullName>
    </submittedName>
</protein>